<sequence length="124" mass="14166">MAQPYSHSFPDFGVLCDETRFWVIHRRNCYGPFDYQWSTDLYGLELLYQGEKFGECCNSEQFFADLKPYQLPTRVTEVAMTVVGAIIACNFEAVSGSDRLDHVSKMLLSSGLEKYEISLLDRSA</sequence>
<dbReference type="OrthoDB" id="213908at2"/>
<dbReference type="Proteomes" id="UP000316095">
    <property type="component" value="Unassembled WGS sequence"/>
</dbReference>
<dbReference type="RefSeq" id="WP_146504595.1">
    <property type="nucleotide sequence ID" value="NZ_SJPG01000001.1"/>
</dbReference>
<reference evidence="1 2" key="1">
    <citation type="submission" date="2019-02" db="EMBL/GenBank/DDBJ databases">
        <title>Deep-cultivation of Planctomycetes and their phenomic and genomic characterization uncovers novel biology.</title>
        <authorList>
            <person name="Wiegand S."/>
            <person name="Jogler M."/>
            <person name="Boedeker C."/>
            <person name="Pinto D."/>
            <person name="Vollmers J."/>
            <person name="Rivas-Marin E."/>
            <person name="Kohn T."/>
            <person name="Peeters S.H."/>
            <person name="Heuer A."/>
            <person name="Rast P."/>
            <person name="Oberbeckmann S."/>
            <person name="Bunk B."/>
            <person name="Jeske O."/>
            <person name="Meyerdierks A."/>
            <person name="Storesund J.E."/>
            <person name="Kallscheuer N."/>
            <person name="Luecker S."/>
            <person name="Lage O.M."/>
            <person name="Pohl T."/>
            <person name="Merkel B.J."/>
            <person name="Hornburger P."/>
            <person name="Mueller R.-W."/>
            <person name="Bruemmer F."/>
            <person name="Labrenz M."/>
            <person name="Spormann A.M."/>
            <person name="Op Den Camp H."/>
            <person name="Overmann J."/>
            <person name="Amann R."/>
            <person name="Jetten M.S.M."/>
            <person name="Mascher T."/>
            <person name="Medema M.H."/>
            <person name="Devos D.P."/>
            <person name="Kaster A.-K."/>
            <person name="Ovreas L."/>
            <person name="Rohde M."/>
            <person name="Galperin M.Y."/>
            <person name="Jogler C."/>
        </authorList>
    </citation>
    <scope>NUCLEOTIDE SEQUENCE [LARGE SCALE GENOMIC DNA]</scope>
    <source>
        <strain evidence="1 2">Pan54</strain>
    </source>
</reference>
<gene>
    <name evidence="1" type="ORF">Pan54_35150</name>
</gene>
<organism evidence="1 2">
    <name type="scientific">Rubinisphaera italica</name>
    <dbReference type="NCBI Taxonomy" id="2527969"/>
    <lineage>
        <taxon>Bacteria</taxon>
        <taxon>Pseudomonadati</taxon>
        <taxon>Planctomycetota</taxon>
        <taxon>Planctomycetia</taxon>
        <taxon>Planctomycetales</taxon>
        <taxon>Planctomycetaceae</taxon>
        <taxon>Rubinisphaera</taxon>
    </lineage>
</organism>
<evidence type="ECO:0000313" key="1">
    <source>
        <dbReference type="EMBL" id="TWT62770.1"/>
    </source>
</evidence>
<name>A0A5C5XIE9_9PLAN</name>
<dbReference type="AlphaFoldDB" id="A0A5C5XIE9"/>
<proteinExistence type="predicted"/>
<dbReference type="EMBL" id="SJPG01000001">
    <property type="protein sequence ID" value="TWT62770.1"/>
    <property type="molecule type" value="Genomic_DNA"/>
</dbReference>
<comment type="caution">
    <text evidence="1">The sequence shown here is derived from an EMBL/GenBank/DDBJ whole genome shotgun (WGS) entry which is preliminary data.</text>
</comment>
<accession>A0A5C5XIE9</accession>
<keyword evidence="2" id="KW-1185">Reference proteome</keyword>
<evidence type="ECO:0000313" key="2">
    <source>
        <dbReference type="Proteomes" id="UP000316095"/>
    </source>
</evidence>
<protein>
    <submittedName>
        <fullName evidence="1">Uncharacterized protein</fullName>
    </submittedName>
</protein>